<dbReference type="InterPro" id="IPR006935">
    <property type="entry name" value="Helicase/UvrB_N"/>
</dbReference>
<dbReference type="Pfam" id="PF04313">
    <property type="entry name" value="HSDR_N"/>
    <property type="match status" value="1"/>
</dbReference>
<dbReference type="RefSeq" id="WP_184655604.1">
    <property type="nucleotide sequence ID" value="NZ_JACHBU010000008.1"/>
</dbReference>
<dbReference type="PROSITE" id="PS51192">
    <property type="entry name" value="HELICASE_ATP_BIND_1"/>
    <property type="match status" value="1"/>
</dbReference>
<dbReference type="Gene3D" id="3.40.50.300">
    <property type="entry name" value="P-loop containing nucleotide triphosphate hydrolases"/>
    <property type="match status" value="2"/>
</dbReference>
<dbReference type="InterPro" id="IPR007409">
    <property type="entry name" value="Restrct_endonuc_type1_HsdR_N"/>
</dbReference>
<feature type="coiled-coil region" evidence="1">
    <location>
        <begin position="167"/>
        <end position="194"/>
    </location>
</feature>
<comment type="caution">
    <text evidence="5">The sequence shown here is derived from an EMBL/GenBank/DDBJ whole genome shotgun (WGS) entry which is preliminary data.</text>
</comment>
<dbReference type="SUPFAM" id="SSF52540">
    <property type="entry name" value="P-loop containing nucleoside triphosphate hydrolases"/>
    <property type="match status" value="2"/>
</dbReference>
<keyword evidence="1" id="KW-0175">Coiled coil</keyword>
<protein>
    <submittedName>
        <fullName evidence="5">Type I restriction enzyme R subunit</fullName>
        <ecNumber evidence="5">3.1.21.3</ecNumber>
    </submittedName>
</protein>
<evidence type="ECO:0000259" key="3">
    <source>
        <dbReference type="PROSITE" id="PS51192"/>
    </source>
</evidence>
<evidence type="ECO:0000259" key="4">
    <source>
        <dbReference type="PROSITE" id="PS51194"/>
    </source>
</evidence>
<evidence type="ECO:0000256" key="2">
    <source>
        <dbReference type="SAM" id="MobiDB-lite"/>
    </source>
</evidence>
<dbReference type="Pfam" id="PF04851">
    <property type="entry name" value="ResIII"/>
    <property type="match status" value="1"/>
</dbReference>
<dbReference type="GO" id="GO:0009307">
    <property type="term" value="P:DNA restriction-modification system"/>
    <property type="evidence" value="ECO:0007669"/>
    <property type="project" value="UniProtKB-KW"/>
</dbReference>
<dbReference type="Gene3D" id="3.90.1570.30">
    <property type="match status" value="1"/>
</dbReference>
<dbReference type="Pfam" id="PF08463">
    <property type="entry name" value="EcoEI_R_C"/>
    <property type="match status" value="1"/>
</dbReference>
<keyword evidence="6" id="KW-1185">Reference proteome</keyword>
<feature type="domain" description="Helicase C-terminal" evidence="4">
    <location>
        <begin position="604"/>
        <end position="763"/>
    </location>
</feature>
<dbReference type="PANTHER" id="PTHR47396:SF1">
    <property type="entry name" value="ATP-DEPENDENT HELICASE IRC3-RELATED"/>
    <property type="match status" value="1"/>
</dbReference>
<dbReference type="EC" id="3.1.21.3" evidence="5"/>
<feature type="region of interest" description="Disordered" evidence="2">
    <location>
        <begin position="785"/>
        <end position="807"/>
    </location>
</feature>
<accession>A0A7X0JPF5</accession>
<dbReference type="InterPro" id="IPR013670">
    <property type="entry name" value="EcoEI_R_C_dom"/>
</dbReference>
<dbReference type="CDD" id="cd18032">
    <property type="entry name" value="DEXHc_RE_I_III_res"/>
    <property type="match status" value="1"/>
</dbReference>
<dbReference type="GO" id="GO:0009035">
    <property type="term" value="F:type I site-specific deoxyribonuclease activity"/>
    <property type="evidence" value="ECO:0007669"/>
    <property type="project" value="UniProtKB-EC"/>
</dbReference>
<evidence type="ECO:0000256" key="1">
    <source>
        <dbReference type="SAM" id="Coils"/>
    </source>
</evidence>
<dbReference type="CDD" id="cd18799">
    <property type="entry name" value="SF2_C_EcoAI-like"/>
    <property type="match status" value="1"/>
</dbReference>
<dbReference type="SMART" id="SM00487">
    <property type="entry name" value="DEXDc"/>
    <property type="match status" value="1"/>
</dbReference>
<dbReference type="Pfam" id="PF13643">
    <property type="entry name" value="DUF4145"/>
    <property type="match status" value="1"/>
</dbReference>
<dbReference type="AlphaFoldDB" id="A0A7X0JPF5"/>
<dbReference type="PANTHER" id="PTHR47396">
    <property type="entry name" value="TYPE I RESTRICTION ENZYME ECOKI R PROTEIN"/>
    <property type="match status" value="1"/>
</dbReference>
<dbReference type="InterPro" id="IPR014001">
    <property type="entry name" value="Helicase_ATP-bd"/>
</dbReference>
<dbReference type="GO" id="GO:0003677">
    <property type="term" value="F:DNA binding"/>
    <property type="evidence" value="ECO:0007669"/>
    <property type="project" value="UniProtKB-KW"/>
</dbReference>
<reference evidence="5 6" key="1">
    <citation type="submission" date="2020-08" db="EMBL/GenBank/DDBJ databases">
        <title>The Agave Microbiome: Exploring the role of microbial communities in plant adaptations to desert environments.</title>
        <authorList>
            <person name="Partida-Martinez L.P."/>
        </authorList>
    </citation>
    <scope>NUCLEOTIDE SEQUENCE [LARGE SCALE GENOMIC DNA]</scope>
    <source>
        <strain evidence="5 6">AS3.12</strain>
    </source>
</reference>
<gene>
    <name evidence="5" type="ORF">F4695_003816</name>
</gene>
<feature type="domain" description="Helicase ATP-binding" evidence="3">
    <location>
        <begin position="363"/>
        <end position="528"/>
    </location>
</feature>
<organism evidence="5 6">
    <name type="scientific">Rhizobium soli</name>
    <dbReference type="NCBI Taxonomy" id="424798"/>
    <lineage>
        <taxon>Bacteria</taxon>
        <taxon>Pseudomonadati</taxon>
        <taxon>Pseudomonadota</taxon>
        <taxon>Alphaproteobacteria</taxon>
        <taxon>Hyphomicrobiales</taxon>
        <taxon>Rhizobiaceae</taxon>
        <taxon>Rhizobium/Agrobacterium group</taxon>
        <taxon>Rhizobium</taxon>
    </lineage>
</organism>
<dbReference type="InterPro" id="IPR027417">
    <property type="entry name" value="P-loop_NTPase"/>
</dbReference>
<dbReference type="InterPro" id="IPR025285">
    <property type="entry name" value="DUF4145"/>
</dbReference>
<evidence type="ECO:0000313" key="6">
    <source>
        <dbReference type="Proteomes" id="UP000585437"/>
    </source>
</evidence>
<dbReference type="InterPro" id="IPR050742">
    <property type="entry name" value="Helicase_Restrict-Modif_Enz"/>
</dbReference>
<dbReference type="EMBL" id="JACHBU010000008">
    <property type="protein sequence ID" value="MBB6510427.1"/>
    <property type="molecule type" value="Genomic_DNA"/>
</dbReference>
<evidence type="ECO:0000313" key="5">
    <source>
        <dbReference type="EMBL" id="MBB6510427.1"/>
    </source>
</evidence>
<sequence length="1147" mass="129498">MSNFAFLAAEFPEIFDSARQAESYATGDPRASAFYARRTVELAVQWAYKHDGSLHFPYDDKISALIHEPSFVERAGQAVFIKAKLIVRIGNQAVHESRQTQAKDAGDAVRELFHLCFWLARTYGRNPPADTVSFDPAFLTRKTDLVKKAFVELTRMKAETEARDNAFADLLRDKAERDAELQALRDEIARVRRQNEARPDQHDYSEAETRDLYIDLLLKEASWPLDQKRDREFPIAGMPNARGKGFADYVLWGDDGKPLAVIEAKRTKRDAGAGQQQAKLYADGLERQFGQRPVIFYTNGYDHWLWDDVAYPPRNVSGFYKKDELQLLIQRRQSRRAIASIPVNTKIAGRYYQTRAIARVAENFETLKARKALLVMATGSGKTRTVIALVDQLMRAGWVKRVLFLADRVALVNQAVRAFKAHLPDASPVNLVTEKTAEGRVFLSTYPTMMNLIDERQGGAVGGKMAGTARFGPGHFDLVVIDEAHRSVYQRYGAIFDYFDSLLVGLTATPKDEIDHNTYGLFDLEDGVPTDAYSLEKAVEDEYLVPPLSVSVPLKFVREGIRYDDLSETEREQWDMLEWDEEDGDPPDSVNAEAVNKWLFNADTVDKVLAHVMTEGLKVAGGDRLGKTIIFAKNQDHAEFIGQRFNKAYPHLAGHFARVITFKTDYAQSLIDDFSKKDAGPHIAISVDMLDTGIDVPEVVNLVLFKLIRSKTKFWQIIGRGTRLCPDLFGPGEDKEFFRVFDYCQNLEFFKQNPKPDEGRNARSLSERLFAARFDLVRGLDEKHALERPPGVAEEDTPYDAGPDAAPTEPKIRVGALDFLKTYVGTMNLDNFIVRTRRKLVEKYQAPEAWNSLSDTMRDELLDEVAPLPNQMKSEPEEAKRFDLLMFNLELALLKESKSFDRLKKQLIEIAAALDEQTAIPPIAAQHALILDILSDIWWEGITVPLLELVRLRLRGLVHHIEKGRKAIIYTNFIDELGLGIEHNLPEVGAVDFARFKKKARHFLREHEDHIAIAKLRHGKPLTETDIEELRQMLLSAGIGEPAHIEKATELAHGFGPFIRSLIGLDRAAVAEAFSSFLSDASVTADQIEFLDMVIEHLTEKGVMDPGLLYESPFIDMAPEGPQQVFDFEKTKKLVEVIRGLNESAAG</sequence>
<dbReference type="GO" id="GO:0005524">
    <property type="term" value="F:ATP binding"/>
    <property type="evidence" value="ECO:0007669"/>
    <property type="project" value="UniProtKB-KW"/>
</dbReference>
<dbReference type="GO" id="GO:0005829">
    <property type="term" value="C:cytosol"/>
    <property type="evidence" value="ECO:0007669"/>
    <property type="project" value="TreeGrafter"/>
</dbReference>
<dbReference type="Pfam" id="PF00271">
    <property type="entry name" value="Helicase_C"/>
    <property type="match status" value="1"/>
</dbReference>
<keyword evidence="5" id="KW-0378">Hydrolase</keyword>
<dbReference type="Proteomes" id="UP000585437">
    <property type="component" value="Unassembled WGS sequence"/>
</dbReference>
<proteinExistence type="predicted"/>
<dbReference type="PROSITE" id="PS51194">
    <property type="entry name" value="HELICASE_CTER"/>
    <property type="match status" value="1"/>
</dbReference>
<dbReference type="InterPro" id="IPR001650">
    <property type="entry name" value="Helicase_C-like"/>
</dbReference>
<name>A0A7X0JPF5_9HYPH</name>